<accession>A0A085LR54</accession>
<evidence type="ECO:0000313" key="2">
    <source>
        <dbReference type="EMBL" id="KFD47450.1"/>
    </source>
</evidence>
<feature type="compositionally biased region" description="Basic and acidic residues" evidence="1">
    <location>
        <begin position="295"/>
        <end position="312"/>
    </location>
</feature>
<proteinExistence type="predicted"/>
<feature type="region of interest" description="Disordered" evidence="1">
    <location>
        <begin position="1"/>
        <end position="22"/>
    </location>
</feature>
<name>A0A085LR54_9BILA</name>
<evidence type="ECO:0000313" key="3">
    <source>
        <dbReference type="Proteomes" id="UP000030764"/>
    </source>
</evidence>
<gene>
    <name evidence="2" type="ORF">M513_11675</name>
</gene>
<dbReference type="InterPro" id="IPR050951">
    <property type="entry name" value="Retrovirus_Pol_polyprotein"/>
</dbReference>
<feature type="region of interest" description="Disordered" evidence="1">
    <location>
        <begin position="295"/>
        <end position="317"/>
    </location>
</feature>
<dbReference type="Proteomes" id="UP000030764">
    <property type="component" value="Unassembled WGS sequence"/>
</dbReference>
<dbReference type="PANTHER" id="PTHR37984">
    <property type="entry name" value="PROTEIN CBG26694"/>
    <property type="match status" value="1"/>
</dbReference>
<dbReference type="PANTHER" id="PTHR37984:SF5">
    <property type="entry name" value="PROTEIN NYNRIN-LIKE"/>
    <property type="match status" value="1"/>
</dbReference>
<keyword evidence="3" id="KW-1185">Reference proteome</keyword>
<dbReference type="AlphaFoldDB" id="A0A085LR54"/>
<organism evidence="2 3">
    <name type="scientific">Trichuris suis</name>
    <name type="common">pig whipworm</name>
    <dbReference type="NCBI Taxonomy" id="68888"/>
    <lineage>
        <taxon>Eukaryota</taxon>
        <taxon>Metazoa</taxon>
        <taxon>Ecdysozoa</taxon>
        <taxon>Nematoda</taxon>
        <taxon>Enoplea</taxon>
        <taxon>Dorylaimia</taxon>
        <taxon>Trichinellida</taxon>
        <taxon>Trichuridae</taxon>
        <taxon>Trichuris</taxon>
    </lineage>
</organism>
<dbReference type="EMBL" id="KL363326">
    <property type="protein sequence ID" value="KFD47450.1"/>
    <property type="molecule type" value="Genomic_DNA"/>
</dbReference>
<protein>
    <submittedName>
        <fullName evidence="2">Uncharacterized protein</fullName>
    </submittedName>
</protein>
<sequence>MAASFKAHARRYRSTPHPTTECTPSEMLMKRRIRTVLDLMIPRGNEKVLKNRHRTEAAKPAPGKVNTFCVGQAVWARDYTKPGHPWVKGSIVQRDGNVIYVVNVDGNWWRRHANQLRTVEKNVLPPAERSAVLTDLRRSTRMRRAPKRWGDETMVTLHQQSFTVLMTVGQVKTDVSVATMVICDAFVSCISLIWSGARSNEHQVDWCYYKPSPSALKVLLSLFLPVTLLKHALEALSQFPIQSEEHTFQSQTQTSLELRQTKVVHGSGHANMKKPSKRLRLISLNSILAQYDADRPSAVEKPQMHPIREPSPAERSYAQNNKEALSITFMDAEYGAQATVYRPVQQIGNADALIASAWKYRGHTTAVRSSPSKTHAPPAHHP</sequence>
<reference evidence="2 3" key="1">
    <citation type="journal article" date="2014" name="Nat. Genet.">
        <title>Genome and transcriptome of the porcine whipworm Trichuris suis.</title>
        <authorList>
            <person name="Jex A.R."/>
            <person name="Nejsum P."/>
            <person name="Schwarz E.M."/>
            <person name="Hu L."/>
            <person name="Young N.D."/>
            <person name="Hall R.S."/>
            <person name="Korhonen P.K."/>
            <person name="Liao S."/>
            <person name="Thamsborg S."/>
            <person name="Xia J."/>
            <person name="Xu P."/>
            <person name="Wang S."/>
            <person name="Scheerlinck J.P."/>
            <person name="Hofmann A."/>
            <person name="Sternberg P.W."/>
            <person name="Wang J."/>
            <person name="Gasser R.B."/>
        </authorList>
    </citation>
    <scope>NUCLEOTIDE SEQUENCE [LARGE SCALE GENOMIC DNA]</scope>
    <source>
        <strain evidence="2">DCEP-RM93M</strain>
    </source>
</reference>
<evidence type="ECO:0000256" key="1">
    <source>
        <dbReference type="SAM" id="MobiDB-lite"/>
    </source>
</evidence>